<dbReference type="Pfam" id="PF02733">
    <property type="entry name" value="Dak1"/>
    <property type="match status" value="1"/>
</dbReference>
<dbReference type="InterPro" id="IPR050861">
    <property type="entry name" value="Dihydroxyacetone_Kinase"/>
</dbReference>
<feature type="domain" description="DhaK" evidence="3">
    <location>
        <begin position="13"/>
        <end position="272"/>
    </location>
</feature>
<dbReference type="FunFam" id="3.40.50.10440:FF:000001">
    <property type="entry name" value="Dihydroxyacetone kinase, DhaK subunit"/>
    <property type="match status" value="1"/>
</dbReference>
<reference evidence="4 5" key="1">
    <citation type="journal article" date="2013" name="Nature">
        <title>Insights into bilaterian evolution from three spiralian genomes.</title>
        <authorList>
            <person name="Simakov O."/>
            <person name="Marletaz F."/>
            <person name="Cho S.J."/>
            <person name="Edsinger-Gonzales E."/>
            <person name="Havlak P."/>
            <person name="Hellsten U."/>
            <person name="Kuo D.H."/>
            <person name="Larsson T."/>
            <person name="Lv J."/>
            <person name="Arendt D."/>
            <person name="Savage R."/>
            <person name="Osoegawa K."/>
            <person name="de Jong P."/>
            <person name="Grimwood J."/>
            <person name="Chapman J.A."/>
            <person name="Shapiro H."/>
            <person name="Aerts A."/>
            <person name="Otillar R.P."/>
            <person name="Terry A.Y."/>
            <person name="Boore J.L."/>
            <person name="Grigoriev I.V."/>
            <person name="Lindberg D.R."/>
            <person name="Seaver E.C."/>
            <person name="Weisblat D.A."/>
            <person name="Putnam N.H."/>
            <person name="Rokhsar D.S."/>
        </authorList>
    </citation>
    <scope>NUCLEOTIDE SEQUENCE [LARGE SCALE GENOMIC DNA]</scope>
</reference>
<evidence type="ECO:0000256" key="2">
    <source>
        <dbReference type="ARBA" id="ARBA00048898"/>
    </source>
</evidence>
<evidence type="ECO:0000313" key="4">
    <source>
        <dbReference type="EMBL" id="ESO93520.1"/>
    </source>
</evidence>
<proteinExistence type="predicted"/>
<dbReference type="PANTHER" id="PTHR28629">
    <property type="entry name" value="TRIOKINASE/FMN CYCLASE"/>
    <property type="match status" value="1"/>
</dbReference>
<dbReference type="GeneID" id="20231719"/>
<dbReference type="HOGENOM" id="CLU_017054_0_0_1"/>
<dbReference type="GO" id="GO:0005829">
    <property type="term" value="C:cytosol"/>
    <property type="evidence" value="ECO:0007669"/>
    <property type="project" value="TreeGrafter"/>
</dbReference>
<dbReference type="KEGG" id="lgi:LOTGIDRAFT_119250"/>
<dbReference type="GO" id="GO:0004371">
    <property type="term" value="F:glycerone kinase activity"/>
    <property type="evidence" value="ECO:0007669"/>
    <property type="project" value="UniProtKB-EC"/>
</dbReference>
<comment type="catalytic activity">
    <reaction evidence="2">
        <text>dihydroxyacetone + ATP = dihydroxyacetone phosphate + ADP + H(+)</text>
        <dbReference type="Rhea" id="RHEA:15773"/>
        <dbReference type="ChEBI" id="CHEBI:15378"/>
        <dbReference type="ChEBI" id="CHEBI:16016"/>
        <dbReference type="ChEBI" id="CHEBI:30616"/>
        <dbReference type="ChEBI" id="CHEBI:57642"/>
        <dbReference type="ChEBI" id="CHEBI:456216"/>
        <dbReference type="EC" id="2.7.1.29"/>
    </reaction>
</comment>
<evidence type="ECO:0000313" key="5">
    <source>
        <dbReference type="Proteomes" id="UP000030746"/>
    </source>
</evidence>
<dbReference type="AlphaFoldDB" id="V4AEF7"/>
<evidence type="ECO:0000256" key="1">
    <source>
        <dbReference type="ARBA" id="ARBA00047974"/>
    </source>
</evidence>
<protein>
    <recommendedName>
        <fullName evidence="3">DhaK domain-containing protein</fullName>
    </recommendedName>
</protein>
<dbReference type="RefSeq" id="XP_009055721.1">
    <property type="nucleotide sequence ID" value="XM_009057473.1"/>
</dbReference>
<gene>
    <name evidence="4" type="ORF">LOTGIDRAFT_119250</name>
</gene>
<organism evidence="4 5">
    <name type="scientific">Lottia gigantea</name>
    <name type="common">Giant owl limpet</name>
    <dbReference type="NCBI Taxonomy" id="225164"/>
    <lineage>
        <taxon>Eukaryota</taxon>
        <taxon>Metazoa</taxon>
        <taxon>Spiralia</taxon>
        <taxon>Lophotrochozoa</taxon>
        <taxon>Mollusca</taxon>
        <taxon>Gastropoda</taxon>
        <taxon>Patellogastropoda</taxon>
        <taxon>Lottioidea</taxon>
        <taxon>Lottiidae</taxon>
        <taxon>Lottia</taxon>
    </lineage>
</organism>
<dbReference type="OrthoDB" id="1724672at2759"/>
<dbReference type="OMA" id="CTSLEMA"/>
<dbReference type="GO" id="GO:0050354">
    <property type="term" value="F:triokinase activity"/>
    <property type="evidence" value="ECO:0007669"/>
    <property type="project" value="UniProtKB-EC"/>
</dbReference>
<dbReference type="PANTHER" id="PTHR28629:SF4">
    <property type="entry name" value="TRIOKINASE_FMN CYCLASE"/>
    <property type="match status" value="1"/>
</dbReference>
<dbReference type="STRING" id="225164.V4AEF7"/>
<dbReference type="InterPro" id="IPR004006">
    <property type="entry name" value="DhaK_dom"/>
</dbReference>
<sequence>MAEKRKSKKLINDPENCVDENLEGFTLVNTGIKKVKGHRILVREDYEDLGKQGKVCVLSGGGSGHEPNEAGFVGRGMLTCCVMGSIFAAPPSQELLLAIRLVTRHNPAGCLILIANYTGDRLNFGVAVEKAKQEGIRVACVTVGEDCAMVPSSKSAGRRGLTGFVLAYKLAGALSEEGKSLDEIVDTLNRIIKNMGSLGVCLTPCTVPGTGATFYIGEDEMELGLGVHGEPGVKSLKMTTAKETIQIMVDHMTSLENKNRLSLNKGICIAGP</sequence>
<dbReference type="Proteomes" id="UP000030746">
    <property type="component" value="Unassembled WGS sequence"/>
</dbReference>
<dbReference type="PROSITE" id="PS51481">
    <property type="entry name" value="DHAK"/>
    <property type="match status" value="1"/>
</dbReference>
<dbReference type="EMBL" id="KB201891">
    <property type="protein sequence ID" value="ESO93520.1"/>
    <property type="molecule type" value="Genomic_DNA"/>
</dbReference>
<accession>V4AEF7</accession>
<dbReference type="Gene3D" id="3.40.50.10440">
    <property type="entry name" value="Dihydroxyacetone kinase, domain 1"/>
    <property type="match status" value="1"/>
</dbReference>
<dbReference type="GO" id="GO:0019563">
    <property type="term" value="P:glycerol catabolic process"/>
    <property type="evidence" value="ECO:0007669"/>
    <property type="project" value="TreeGrafter"/>
</dbReference>
<comment type="catalytic activity">
    <reaction evidence="1">
        <text>D-glyceraldehyde + ATP = D-glyceraldehyde 3-phosphate + ADP + H(+)</text>
        <dbReference type="Rhea" id="RHEA:13941"/>
        <dbReference type="ChEBI" id="CHEBI:15378"/>
        <dbReference type="ChEBI" id="CHEBI:17378"/>
        <dbReference type="ChEBI" id="CHEBI:30616"/>
        <dbReference type="ChEBI" id="CHEBI:59776"/>
        <dbReference type="ChEBI" id="CHEBI:456216"/>
        <dbReference type="EC" id="2.7.1.28"/>
    </reaction>
</comment>
<dbReference type="Gene3D" id="3.30.1180.20">
    <property type="entry name" value="Dihydroxyacetone kinase, domain 2"/>
    <property type="match status" value="1"/>
</dbReference>
<dbReference type="CTD" id="20231719"/>
<dbReference type="SUPFAM" id="SSF82549">
    <property type="entry name" value="DAK1/DegV-like"/>
    <property type="match status" value="1"/>
</dbReference>
<keyword evidence="5" id="KW-1185">Reference proteome</keyword>
<evidence type="ECO:0000259" key="3">
    <source>
        <dbReference type="PROSITE" id="PS51481"/>
    </source>
</evidence>
<name>V4AEF7_LOTGI</name>